<evidence type="ECO:0000313" key="5">
    <source>
        <dbReference type="Proteomes" id="UP000320314"/>
    </source>
</evidence>
<name>A0A506U6B2_9HYPH</name>
<dbReference type="Gene3D" id="3.40.50.2300">
    <property type="match status" value="1"/>
</dbReference>
<organism evidence="4 5">
    <name type="scientific">Pararhizobium mangrovi</name>
    <dbReference type="NCBI Taxonomy" id="2590452"/>
    <lineage>
        <taxon>Bacteria</taxon>
        <taxon>Pseudomonadati</taxon>
        <taxon>Pseudomonadota</taxon>
        <taxon>Alphaproteobacteria</taxon>
        <taxon>Hyphomicrobiales</taxon>
        <taxon>Rhizobiaceae</taxon>
        <taxon>Rhizobium/Agrobacterium group</taxon>
        <taxon>Pararhizobium</taxon>
    </lineage>
</organism>
<dbReference type="PANTHER" id="PTHR44591">
    <property type="entry name" value="STRESS RESPONSE REGULATOR PROTEIN 1"/>
    <property type="match status" value="1"/>
</dbReference>
<dbReference type="SMART" id="SM00448">
    <property type="entry name" value="REC"/>
    <property type="match status" value="1"/>
</dbReference>
<sequence length="128" mass="14222">MSIKDKLKILVAEDHTTSRMLINESLHELGIKQIVFAVDGEEALRKMMNSPCNIVISDLYMPKLNGLKLLKALRDYKPTAKVPFIVLTGKEDKEVLRTASSLGANNYLMKPISTPVLKQSLEAVVGKL</sequence>
<dbReference type="Proteomes" id="UP000320314">
    <property type="component" value="Unassembled WGS sequence"/>
</dbReference>
<dbReference type="RefSeq" id="WP_141166630.1">
    <property type="nucleotide sequence ID" value="NZ_VHLH01000013.1"/>
</dbReference>
<keyword evidence="5" id="KW-1185">Reference proteome</keyword>
<dbReference type="InterPro" id="IPR011006">
    <property type="entry name" value="CheY-like_superfamily"/>
</dbReference>
<dbReference type="GO" id="GO:0000160">
    <property type="term" value="P:phosphorelay signal transduction system"/>
    <property type="evidence" value="ECO:0007669"/>
    <property type="project" value="InterPro"/>
</dbReference>
<dbReference type="AlphaFoldDB" id="A0A506U6B2"/>
<comment type="caution">
    <text evidence="4">The sequence shown here is derived from an EMBL/GenBank/DDBJ whole genome shotgun (WGS) entry which is preliminary data.</text>
</comment>
<reference evidence="4 5" key="1">
    <citation type="submission" date="2019-06" db="EMBL/GenBank/DDBJ databases">
        <authorList>
            <person name="Li M."/>
        </authorList>
    </citation>
    <scope>NUCLEOTIDE SEQUENCE [LARGE SCALE GENOMIC DNA]</scope>
    <source>
        <strain evidence="4 5">BGMRC6574</strain>
    </source>
</reference>
<feature type="domain" description="Response regulatory" evidence="3">
    <location>
        <begin position="8"/>
        <end position="125"/>
    </location>
</feature>
<gene>
    <name evidence="4" type="ORF">FJU11_08620</name>
</gene>
<evidence type="ECO:0000256" key="2">
    <source>
        <dbReference type="PROSITE-ProRule" id="PRU00169"/>
    </source>
</evidence>
<dbReference type="PANTHER" id="PTHR44591:SF23">
    <property type="entry name" value="CHEY SUBFAMILY"/>
    <property type="match status" value="1"/>
</dbReference>
<dbReference type="Pfam" id="PF00072">
    <property type="entry name" value="Response_reg"/>
    <property type="match status" value="1"/>
</dbReference>
<dbReference type="SUPFAM" id="SSF52172">
    <property type="entry name" value="CheY-like"/>
    <property type="match status" value="1"/>
</dbReference>
<proteinExistence type="predicted"/>
<keyword evidence="1 2" id="KW-0597">Phosphoprotein</keyword>
<dbReference type="PROSITE" id="PS50110">
    <property type="entry name" value="RESPONSE_REGULATORY"/>
    <property type="match status" value="1"/>
</dbReference>
<protein>
    <submittedName>
        <fullName evidence="4">Response regulator</fullName>
    </submittedName>
</protein>
<evidence type="ECO:0000313" key="4">
    <source>
        <dbReference type="EMBL" id="TPW29028.1"/>
    </source>
</evidence>
<evidence type="ECO:0000259" key="3">
    <source>
        <dbReference type="PROSITE" id="PS50110"/>
    </source>
</evidence>
<dbReference type="OrthoDB" id="9786548at2"/>
<feature type="modified residue" description="4-aspartylphosphate" evidence="2">
    <location>
        <position position="58"/>
    </location>
</feature>
<evidence type="ECO:0000256" key="1">
    <source>
        <dbReference type="ARBA" id="ARBA00022553"/>
    </source>
</evidence>
<accession>A0A506U6B2</accession>
<dbReference type="InterPro" id="IPR050595">
    <property type="entry name" value="Bact_response_regulator"/>
</dbReference>
<dbReference type="InterPro" id="IPR001789">
    <property type="entry name" value="Sig_transdc_resp-reg_receiver"/>
</dbReference>
<dbReference type="EMBL" id="VHLH01000013">
    <property type="protein sequence ID" value="TPW29028.1"/>
    <property type="molecule type" value="Genomic_DNA"/>
</dbReference>